<dbReference type="PANTHER" id="PTHR16099">
    <property type="entry name" value="8-OXO-DGTP DIPHOSPHATES NUDT15"/>
    <property type="match status" value="1"/>
</dbReference>
<evidence type="ECO:0000259" key="3">
    <source>
        <dbReference type="PROSITE" id="PS51462"/>
    </source>
</evidence>
<evidence type="ECO:0000256" key="1">
    <source>
        <dbReference type="ARBA" id="ARBA00022801"/>
    </source>
</evidence>
<dbReference type="PANTHER" id="PTHR16099:SF5">
    <property type="entry name" value="NUCLEOTIDE TRIPHOSPHATE DIPHOSPHATASE NUDT15"/>
    <property type="match status" value="1"/>
</dbReference>
<dbReference type="Pfam" id="PF00293">
    <property type="entry name" value="NUDIX"/>
    <property type="match status" value="1"/>
</dbReference>
<dbReference type="SUPFAM" id="SSF55811">
    <property type="entry name" value="Nudix"/>
    <property type="match status" value="1"/>
</dbReference>
<dbReference type="GO" id="GO:0035539">
    <property type="term" value="F:8-oxo-7,8-dihydrodeoxyguanosine triphosphate pyrophosphatase activity"/>
    <property type="evidence" value="ECO:0007669"/>
    <property type="project" value="TreeGrafter"/>
</dbReference>
<organism evidence="4 5">
    <name type="scientific">Candidatus Collierbacteria bacterium CG1_02_44_10</name>
    <dbReference type="NCBI Taxonomy" id="1805087"/>
    <lineage>
        <taxon>Bacteria</taxon>
        <taxon>Candidatus Collieribacteriota</taxon>
    </lineage>
</organism>
<sequence length="139" mass="15774">MSDRPKVGVGVIVRQNGRVLLGKRKNAHGEGAWAFPGGHLEFGESWEDCARRETVEEVGINIDNVRFGSVTNDIFVKEGKHYITIFMLTDIGSGVVKTMEPDKCERWEWFDWNDLPQPLFIPIQNLHNSGFDPFKVVSN</sequence>
<protein>
    <submittedName>
        <fullName evidence="4">DNA mismatch repair protein MutT</fullName>
    </submittedName>
</protein>
<dbReference type="FunFam" id="3.90.79.10:FF:000060">
    <property type="entry name" value="Nudix hydrolase 1"/>
    <property type="match status" value="1"/>
</dbReference>
<evidence type="ECO:0000256" key="2">
    <source>
        <dbReference type="RuleBase" id="RU003476"/>
    </source>
</evidence>
<comment type="similarity">
    <text evidence="2">Belongs to the Nudix hydrolase family.</text>
</comment>
<accession>A0A1J4S3K4</accession>
<dbReference type="Gene3D" id="3.90.79.10">
    <property type="entry name" value="Nucleoside Triphosphate Pyrophosphohydrolase"/>
    <property type="match status" value="1"/>
</dbReference>
<comment type="caution">
    <text evidence="4">The sequence shown here is derived from an EMBL/GenBank/DDBJ whole genome shotgun (WGS) entry which is preliminary data.</text>
</comment>
<dbReference type="EMBL" id="MNUK01000003">
    <property type="protein sequence ID" value="OIN92766.1"/>
    <property type="molecule type" value="Genomic_DNA"/>
</dbReference>
<dbReference type="CDD" id="cd04678">
    <property type="entry name" value="NUDIX_MTH2_Nudt15"/>
    <property type="match status" value="1"/>
</dbReference>
<dbReference type="InterPro" id="IPR015797">
    <property type="entry name" value="NUDIX_hydrolase-like_dom_sf"/>
</dbReference>
<dbReference type="PRINTS" id="PR00502">
    <property type="entry name" value="NUDIXFAMILY"/>
</dbReference>
<dbReference type="InterPro" id="IPR020084">
    <property type="entry name" value="NUDIX_hydrolase_CS"/>
</dbReference>
<evidence type="ECO:0000313" key="5">
    <source>
        <dbReference type="Proteomes" id="UP000182345"/>
    </source>
</evidence>
<name>A0A1J4S3K4_9BACT</name>
<dbReference type="InterPro" id="IPR020476">
    <property type="entry name" value="Nudix_hydrolase"/>
</dbReference>
<dbReference type="AlphaFoldDB" id="A0A1J4S3K4"/>
<feature type="domain" description="Nudix hydrolase" evidence="3">
    <location>
        <begin position="2"/>
        <end position="139"/>
    </location>
</feature>
<proteinExistence type="inferred from homology"/>
<reference evidence="4 5" key="1">
    <citation type="journal article" date="2016" name="Environ. Microbiol.">
        <title>Genomic resolution of a cold subsurface aquifer community provides metabolic insights for novel microbes adapted to high CO concentrations.</title>
        <authorList>
            <person name="Probst A.J."/>
            <person name="Castelle C.J."/>
            <person name="Singh A."/>
            <person name="Brown C.T."/>
            <person name="Anantharaman K."/>
            <person name="Sharon I."/>
            <person name="Hug L.A."/>
            <person name="Burstein D."/>
            <person name="Emerson J.B."/>
            <person name="Thomas B.C."/>
            <person name="Banfield J.F."/>
        </authorList>
    </citation>
    <scope>NUCLEOTIDE SEQUENCE [LARGE SCALE GENOMIC DNA]</scope>
    <source>
        <strain evidence="4">CG1_02_44_10</strain>
    </source>
</reference>
<dbReference type="InterPro" id="IPR000086">
    <property type="entry name" value="NUDIX_hydrolase_dom"/>
</dbReference>
<dbReference type="PROSITE" id="PS51462">
    <property type="entry name" value="NUDIX"/>
    <property type="match status" value="1"/>
</dbReference>
<keyword evidence="1 2" id="KW-0378">Hydrolase</keyword>
<dbReference type="Proteomes" id="UP000182345">
    <property type="component" value="Unassembled WGS sequence"/>
</dbReference>
<dbReference type="PROSITE" id="PS00893">
    <property type="entry name" value="NUDIX_BOX"/>
    <property type="match status" value="1"/>
</dbReference>
<dbReference type="GO" id="GO:0005829">
    <property type="term" value="C:cytosol"/>
    <property type="evidence" value="ECO:0007669"/>
    <property type="project" value="TreeGrafter"/>
</dbReference>
<gene>
    <name evidence="4" type="ORF">AUJ42_00125</name>
</gene>
<evidence type="ECO:0000313" key="4">
    <source>
        <dbReference type="EMBL" id="OIN92766.1"/>
    </source>
</evidence>
<dbReference type="GO" id="GO:0006203">
    <property type="term" value="P:dGTP catabolic process"/>
    <property type="evidence" value="ECO:0007669"/>
    <property type="project" value="TreeGrafter"/>
</dbReference>